<sequence length="639" mass="70960">MHRVNLNQTLFNEKVYQYATFGIALVSMNGDILAVNPAMTRMFGYTEEEFRTFNFAGLSHPEDEIRSIDDIHRMLGEEDTELQFEKQYVQKSGRLLWVMLTMRLFRDDAGGPLYYLAQIIDISKQKESEQKLIESVERYTSLKKYNHDAVISLDLEGNIINGNNMAEKLTGYSIRKELMGMNLSRLIGQANVDRILAEALYDNTVEQNIDAIYTKSGDRIEVLTSIAPIFVNNQNIGFYLICKDISEQKKLMIAKELAESTNRSKSEFLAMMSHEIRTPMNGVIGMTDLLQETTLLDDEQKYYVEVIRKSGDTLLNIINDILDLSKIEAGKSELQDRAFGLRDCIKDALDVVSARAEEKGLALSCEVGFDVPDVICADPERLKQVLLNLVGNAVKFTPSGSVSVTVKHVTGEGESPQLAFTVKDTGIGIPPDKLSDIFEPFSQVDNFMNRNHEGTGLGLAISKKVVQLMGGDIYAESGGLKTGSAFTFTIGYKPAAMENGDGQSESLMLPPRSIRILLAEDNFVNQLVLTKMLEKLGHTVSVVDNGREAVQAVLNEKFDLIFMDLNMPGLNGLDASRMIKETLGEGNSPVIVAVTANALKGDREKCLSAGMDDYISKPVRREAVARLLGKYLFKELASS</sequence>
<dbReference type="SUPFAM" id="SSF52172">
    <property type="entry name" value="CheY-like"/>
    <property type="match status" value="1"/>
</dbReference>
<accession>A0A089M088</accession>
<dbReference type="Pfam" id="PF02518">
    <property type="entry name" value="HATPase_c"/>
    <property type="match status" value="1"/>
</dbReference>
<feature type="domain" description="Response regulatory" evidence="15">
    <location>
        <begin position="515"/>
        <end position="632"/>
    </location>
</feature>
<dbReference type="Gene3D" id="3.40.50.2300">
    <property type="match status" value="1"/>
</dbReference>
<evidence type="ECO:0000256" key="8">
    <source>
        <dbReference type="ARBA" id="ARBA00022840"/>
    </source>
</evidence>
<evidence type="ECO:0000256" key="12">
    <source>
        <dbReference type="ARBA" id="ARBA00074306"/>
    </source>
</evidence>
<keyword evidence="4 13" id="KW-0597">Phosphoprotein</keyword>
<dbReference type="Gene3D" id="3.30.450.20">
    <property type="entry name" value="PAS domain"/>
    <property type="match status" value="2"/>
</dbReference>
<reference evidence="18 19" key="1">
    <citation type="submission" date="2014-08" db="EMBL/GenBank/DDBJ databases">
        <title>Comparative genomics of the Paenibacillus odorifer group.</title>
        <authorList>
            <person name="den Bakker H.C."/>
            <person name="Tsai Y.-C."/>
            <person name="Martin N."/>
            <person name="Korlach J."/>
            <person name="Wiedmann M."/>
        </authorList>
    </citation>
    <scope>NUCLEOTIDE SEQUENCE [LARGE SCALE GENOMIC DNA]</scope>
    <source>
        <strain evidence="18 19">DSM 14472</strain>
    </source>
</reference>
<dbReference type="InterPro" id="IPR003594">
    <property type="entry name" value="HATPase_dom"/>
</dbReference>
<comment type="catalytic activity">
    <reaction evidence="1">
        <text>ATP + protein L-histidine = ADP + protein N-phospho-L-histidine.</text>
        <dbReference type="EC" id="2.7.13.3"/>
    </reaction>
</comment>
<dbReference type="FunFam" id="3.30.565.10:FF:000010">
    <property type="entry name" value="Sensor histidine kinase RcsC"/>
    <property type="match status" value="1"/>
</dbReference>
<dbReference type="InterPro" id="IPR003661">
    <property type="entry name" value="HisK_dim/P_dom"/>
</dbReference>
<evidence type="ECO:0000256" key="1">
    <source>
        <dbReference type="ARBA" id="ARBA00000085"/>
    </source>
</evidence>
<dbReference type="SMART" id="SM00086">
    <property type="entry name" value="PAC"/>
    <property type="match status" value="2"/>
</dbReference>
<comment type="subunit">
    <text evidence="10">At low DSF concentrations, interacts with RpfF.</text>
</comment>
<dbReference type="InterPro" id="IPR004358">
    <property type="entry name" value="Sig_transdc_His_kin-like_C"/>
</dbReference>
<dbReference type="InterPro" id="IPR001610">
    <property type="entry name" value="PAC"/>
</dbReference>
<dbReference type="InterPro" id="IPR000014">
    <property type="entry name" value="PAS"/>
</dbReference>
<evidence type="ECO:0000256" key="11">
    <source>
        <dbReference type="ARBA" id="ARBA00068150"/>
    </source>
</evidence>
<comment type="similarity">
    <text evidence="2">In the N-terminal section; belongs to the phytochrome family.</text>
</comment>
<dbReference type="GO" id="GO:0000155">
    <property type="term" value="F:phosphorelay sensor kinase activity"/>
    <property type="evidence" value="ECO:0007669"/>
    <property type="project" value="InterPro"/>
</dbReference>
<dbReference type="InterPro" id="IPR036890">
    <property type="entry name" value="HATPase_C_sf"/>
</dbReference>
<dbReference type="InterPro" id="IPR011006">
    <property type="entry name" value="CheY-like_superfamily"/>
</dbReference>
<dbReference type="InterPro" id="IPR005467">
    <property type="entry name" value="His_kinase_dom"/>
</dbReference>
<feature type="domain" description="Histidine kinase" evidence="14">
    <location>
        <begin position="271"/>
        <end position="494"/>
    </location>
</feature>
<dbReference type="PROSITE" id="PS50110">
    <property type="entry name" value="RESPONSE_REGULATORY"/>
    <property type="match status" value="1"/>
</dbReference>
<name>A0A089M088_9BACL</name>
<dbReference type="PROSITE" id="PS50109">
    <property type="entry name" value="HIS_KIN"/>
    <property type="match status" value="1"/>
</dbReference>
<dbReference type="PANTHER" id="PTHR45339:SF1">
    <property type="entry name" value="HYBRID SIGNAL TRANSDUCTION HISTIDINE KINASE J"/>
    <property type="match status" value="1"/>
</dbReference>
<evidence type="ECO:0000313" key="19">
    <source>
        <dbReference type="Proteomes" id="UP000029507"/>
    </source>
</evidence>
<dbReference type="InterPro" id="IPR000700">
    <property type="entry name" value="PAS-assoc_C"/>
</dbReference>
<dbReference type="Gene3D" id="3.30.565.10">
    <property type="entry name" value="Histidine kinase-like ATPase, C-terminal domain"/>
    <property type="match status" value="1"/>
</dbReference>
<dbReference type="AlphaFoldDB" id="A0A089M088"/>
<organism evidence="18 19">
    <name type="scientific">Paenibacillus stellifer</name>
    <dbReference type="NCBI Taxonomy" id="169760"/>
    <lineage>
        <taxon>Bacteria</taxon>
        <taxon>Bacillati</taxon>
        <taxon>Bacillota</taxon>
        <taxon>Bacilli</taxon>
        <taxon>Bacillales</taxon>
        <taxon>Paenibacillaceae</taxon>
        <taxon>Paenibacillus</taxon>
    </lineage>
</organism>
<dbReference type="InterPro" id="IPR036097">
    <property type="entry name" value="HisK_dim/P_sf"/>
</dbReference>
<keyword evidence="6" id="KW-0547">Nucleotide-binding</keyword>
<dbReference type="CDD" id="cd00130">
    <property type="entry name" value="PAS"/>
    <property type="match status" value="2"/>
</dbReference>
<dbReference type="SMART" id="SM00388">
    <property type="entry name" value="HisKA"/>
    <property type="match status" value="1"/>
</dbReference>
<protein>
    <recommendedName>
        <fullName evidence="12">Circadian input-output histidine kinase CikA</fullName>
        <ecNumber evidence="3">2.7.13.3</ecNumber>
    </recommendedName>
    <alternativeName>
        <fullName evidence="11">Sensory/regulatory protein RpfC</fullName>
    </alternativeName>
</protein>
<evidence type="ECO:0000256" key="2">
    <source>
        <dbReference type="ARBA" id="ARBA00006402"/>
    </source>
</evidence>
<dbReference type="PROSITE" id="PS50112">
    <property type="entry name" value="PAS"/>
    <property type="match status" value="1"/>
</dbReference>
<dbReference type="PANTHER" id="PTHR45339">
    <property type="entry name" value="HYBRID SIGNAL TRANSDUCTION HISTIDINE KINASE J"/>
    <property type="match status" value="1"/>
</dbReference>
<dbReference type="InterPro" id="IPR035965">
    <property type="entry name" value="PAS-like_dom_sf"/>
</dbReference>
<keyword evidence="19" id="KW-1185">Reference proteome</keyword>
<feature type="modified residue" description="4-aspartylphosphate" evidence="13">
    <location>
        <position position="564"/>
    </location>
</feature>
<dbReference type="SMART" id="SM00091">
    <property type="entry name" value="PAS"/>
    <property type="match status" value="2"/>
</dbReference>
<dbReference type="CDD" id="cd16922">
    <property type="entry name" value="HATPase_EvgS-ArcB-TorS-like"/>
    <property type="match status" value="1"/>
</dbReference>
<evidence type="ECO:0000256" key="6">
    <source>
        <dbReference type="ARBA" id="ARBA00022741"/>
    </source>
</evidence>
<dbReference type="Pfam" id="PF00072">
    <property type="entry name" value="Response_reg"/>
    <property type="match status" value="1"/>
</dbReference>
<evidence type="ECO:0000256" key="4">
    <source>
        <dbReference type="ARBA" id="ARBA00022553"/>
    </source>
</evidence>
<dbReference type="SUPFAM" id="SSF47384">
    <property type="entry name" value="Homodimeric domain of signal transducing histidine kinase"/>
    <property type="match status" value="1"/>
</dbReference>
<dbReference type="SUPFAM" id="SSF55874">
    <property type="entry name" value="ATPase domain of HSP90 chaperone/DNA topoisomerase II/histidine kinase"/>
    <property type="match status" value="1"/>
</dbReference>
<dbReference type="FunFam" id="1.10.287.130:FF:000002">
    <property type="entry name" value="Two-component osmosensing histidine kinase"/>
    <property type="match status" value="1"/>
</dbReference>
<dbReference type="HOGENOM" id="CLU_000445_114_15_9"/>
<evidence type="ECO:0000259" key="14">
    <source>
        <dbReference type="PROSITE" id="PS50109"/>
    </source>
</evidence>
<dbReference type="EC" id="2.7.13.3" evidence="3"/>
<dbReference type="SMART" id="SM00448">
    <property type="entry name" value="REC"/>
    <property type="match status" value="1"/>
</dbReference>
<evidence type="ECO:0000256" key="13">
    <source>
        <dbReference type="PROSITE-ProRule" id="PRU00169"/>
    </source>
</evidence>
<dbReference type="KEGG" id="pste:PSTEL_18990"/>
<evidence type="ECO:0000313" key="18">
    <source>
        <dbReference type="EMBL" id="AIQ64888.1"/>
    </source>
</evidence>
<evidence type="ECO:0000256" key="5">
    <source>
        <dbReference type="ARBA" id="ARBA00022679"/>
    </source>
</evidence>
<proteinExistence type="inferred from homology"/>
<dbReference type="SMART" id="SM00387">
    <property type="entry name" value="HATPase_c"/>
    <property type="match status" value="1"/>
</dbReference>
<dbReference type="STRING" id="169760.PSTEL_18990"/>
<evidence type="ECO:0000256" key="3">
    <source>
        <dbReference type="ARBA" id="ARBA00012438"/>
    </source>
</evidence>
<dbReference type="PROSITE" id="PS50113">
    <property type="entry name" value="PAC"/>
    <property type="match status" value="1"/>
</dbReference>
<dbReference type="EMBL" id="CP009286">
    <property type="protein sequence ID" value="AIQ64888.1"/>
    <property type="molecule type" value="Genomic_DNA"/>
</dbReference>
<evidence type="ECO:0000256" key="9">
    <source>
        <dbReference type="ARBA" id="ARBA00023012"/>
    </source>
</evidence>
<evidence type="ECO:0000256" key="7">
    <source>
        <dbReference type="ARBA" id="ARBA00022777"/>
    </source>
</evidence>
<keyword evidence="5" id="KW-0808">Transferase</keyword>
<dbReference type="CDD" id="cd00082">
    <property type="entry name" value="HisKA"/>
    <property type="match status" value="1"/>
</dbReference>
<evidence type="ECO:0000256" key="10">
    <source>
        <dbReference type="ARBA" id="ARBA00064003"/>
    </source>
</evidence>
<dbReference type="NCBIfam" id="TIGR00229">
    <property type="entry name" value="sensory_box"/>
    <property type="match status" value="2"/>
</dbReference>
<dbReference type="CDD" id="cd17546">
    <property type="entry name" value="REC_hyHK_CKI1_RcsC-like"/>
    <property type="match status" value="1"/>
</dbReference>
<evidence type="ECO:0000259" key="17">
    <source>
        <dbReference type="PROSITE" id="PS50113"/>
    </source>
</evidence>
<dbReference type="Pfam" id="PF13426">
    <property type="entry name" value="PAS_9"/>
    <property type="match status" value="2"/>
</dbReference>
<keyword evidence="9" id="KW-0902">Two-component regulatory system</keyword>
<evidence type="ECO:0000259" key="16">
    <source>
        <dbReference type="PROSITE" id="PS50112"/>
    </source>
</evidence>
<dbReference type="RefSeq" id="WP_038697503.1">
    <property type="nucleotide sequence ID" value="NZ_CP009286.1"/>
</dbReference>
<keyword evidence="7 18" id="KW-0418">Kinase</keyword>
<dbReference type="PRINTS" id="PR00344">
    <property type="entry name" value="BCTRLSENSOR"/>
</dbReference>
<feature type="domain" description="PAS" evidence="16">
    <location>
        <begin position="23"/>
        <end position="78"/>
    </location>
</feature>
<dbReference type="OrthoDB" id="9790669at2"/>
<dbReference type="Gene3D" id="1.10.287.130">
    <property type="match status" value="1"/>
</dbReference>
<evidence type="ECO:0000259" key="15">
    <source>
        <dbReference type="PROSITE" id="PS50110"/>
    </source>
</evidence>
<dbReference type="Proteomes" id="UP000029507">
    <property type="component" value="Chromosome"/>
</dbReference>
<dbReference type="InterPro" id="IPR001789">
    <property type="entry name" value="Sig_transdc_resp-reg_receiver"/>
</dbReference>
<keyword evidence="8" id="KW-0067">ATP-binding</keyword>
<feature type="domain" description="PAC" evidence="17">
    <location>
        <begin position="82"/>
        <end position="134"/>
    </location>
</feature>
<dbReference type="GO" id="GO:0005524">
    <property type="term" value="F:ATP binding"/>
    <property type="evidence" value="ECO:0007669"/>
    <property type="project" value="UniProtKB-KW"/>
</dbReference>
<gene>
    <name evidence="18" type="ORF">PSTEL_18990</name>
</gene>
<dbReference type="SUPFAM" id="SSF55785">
    <property type="entry name" value="PYP-like sensor domain (PAS domain)"/>
    <property type="match status" value="2"/>
</dbReference>
<dbReference type="Pfam" id="PF00512">
    <property type="entry name" value="HisKA"/>
    <property type="match status" value="1"/>
</dbReference>